<evidence type="ECO:0000313" key="9">
    <source>
        <dbReference type="Proteomes" id="UP000193307"/>
    </source>
</evidence>
<keyword evidence="3" id="KW-1003">Cell membrane</keyword>
<dbReference type="InterPro" id="IPR050833">
    <property type="entry name" value="Poly_Biosynth_Transport"/>
</dbReference>
<dbReference type="Pfam" id="PF13440">
    <property type="entry name" value="Polysacc_synt_3"/>
    <property type="match status" value="1"/>
</dbReference>
<feature type="transmembrane region" description="Helical" evidence="7">
    <location>
        <begin position="415"/>
        <end position="436"/>
    </location>
</feature>
<dbReference type="PANTHER" id="PTHR30250:SF10">
    <property type="entry name" value="LIPOPOLYSACCHARIDE BIOSYNTHESIS PROTEIN WZXC"/>
    <property type="match status" value="1"/>
</dbReference>
<keyword evidence="5 7" id="KW-1133">Transmembrane helix</keyword>
<dbReference type="PANTHER" id="PTHR30250">
    <property type="entry name" value="PST FAMILY PREDICTED COLANIC ACID TRANSPORTER"/>
    <property type="match status" value="1"/>
</dbReference>
<evidence type="ECO:0000256" key="6">
    <source>
        <dbReference type="ARBA" id="ARBA00023136"/>
    </source>
</evidence>
<feature type="transmembrane region" description="Helical" evidence="7">
    <location>
        <begin position="442"/>
        <end position="464"/>
    </location>
</feature>
<keyword evidence="9" id="KW-1185">Reference proteome</keyword>
<reference evidence="8 9" key="1">
    <citation type="submission" date="2017-03" db="EMBL/GenBank/DDBJ databases">
        <authorList>
            <person name="Afonso C.L."/>
            <person name="Miller P.J."/>
            <person name="Scott M.A."/>
            <person name="Spackman E."/>
            <person name="Goraichik I."/>
            <person name="Dimitrov K.M."/>
            <person name="Suarez D.L."/>
            <person name="Swayne D.E."/>
        </authorList>
    </citation>
    <scope>NUCLEOTIDE SEQUENCE [LARGE SCALE GENOMIC DNA]</scope>
    <source>
        <strain evidence="8 9">CECT 7971</strain>
    </source>
</reference>
<dbReference type="AlphaFoldDB" id="A0A1Y5TUI1"/>
<proteinExistence type="inferred from homology"/>
<evidence type="ECO:0000256" key="4">
    <source>
        <dbReference type="ARBA" id="ARBA00022692"/>
    </source>
</evidence>
<evidence type="ECO:0000256" key="7">
    <source>
        <dbReference type="SAM" id="Phobius"/>
    </source>
</evidence>
<comment type="subcellular location">
    <subcellularLocation>
        <location evidence="1">Cell membrane</location>
        <topology evidence="1">Multi-pass membrane protein</topology>
    </subcellularLocation>
</comment>
<dbReference type="EMBL" id="FWFW01000020">
    <property type="protein sequence ID" value="SLN70046.1"/>
    <property type="molecule type" value="Genomic_DNA"/>
</dbReference>
<accession>A0A1Y5TUI1</accession>
<evidence type="ECO:0000313" key="8">
    <source>
        <dbReference type="EMBL" id="SLN70046.1"/>
    </source>
</evidence>
<evidence type="ECO:0000256" key="5">
    <source>
        <dbReference type="ARBA" id="ARBA00022989"/>
    </source>
</evidence>
<keyword evidence="6 7" id="KW-0472">Membrane</keyword>
<feature type="transmembrane region" description="Helical" evidence="7">
    <location>
        <begin position="173"/>
        <end position="191"/>
    </location>
</feature>
<feature type="transmembrane region" description="Helical" evidence="7">
    <location>
        <begin position="12"/>
        <end position="37"/>
    </location>
</feature>
<dbReference type="STRING" id="658057.SAMN04488032_1304"/>
<dbReference type="OrthoDB" id="9770347at2"/>
<evidence type="ECO:0000256" key="2">
    <source>
        <dbReference type="ARBA" id="ARBA00007430"/>
    </source>
</evidence>
<feature type="transmembrane region" description="Helical" evidence="7">
    <location>
        <begin position="295"/>
        <end position="318"/>
    </location>
</feature>
<evidence type="ECO:0000256" key="1">
    <source>
        <dbReference type="ARBA" id="ARBA00004651"/>
    </source>
</evidence>
<name>A0A1Y5TUI1_9RHOB</name>
<feature type="transmembrane region" description="Helical" evidence="7">
    <location>
        <begin position="110"/>
        <end position="135"/>
    </location>
</feature>
<protein>
    <submittedName>
        <fullName evidence="8">Lipopolysaccharide biosynthesis protein WzxC</fullName>
    </submittedName>
</protein>
<dbReference type="GO" id="GO:0005886">
    <property type="term" value="C:plasma membrane"/>
    <property type="evidence" value="ECO:0007669"/>
    <property type="project" value="UniProtKB-SubCell"/>
</dbReference>
<gene>
    <name evidence="8" type="primary">wzxC</name>
    <name evidence="8" type="ORF">PAM7971_03742</name>
</gene>
<comment type="similarity">
    <text evidence="2">Belongs to the polysaccharide synthase family.</text>
</comment>
<feature type="transmembrane region" description="Helical" evidence="7">
    <location>
        <begin position="43"/>
        <end position="62"/>
    </location>
</feature>
<feature type="transmembrane region" description="Helical" evidence="7">
    <location>
        <begin position="83"/>
        <end position="104"/>
    </location>
</feature>
<organism evidence="8 9">
    <name type="scientific">Pacificibacter marinus</name>
    <dbReference type="NCBI Taxonomy" id="658057"/>
    <lineage>
        <taxon>Bacteria</taxon>
        <taxon>Pseudomonadati</taxon>
        <taxon>Pseudomonadota</taxon>
        <taxon>Alphaproteobacteria</taxon>
        <taxon>Rhodobacterales</taxon>
        <taxon>Roseobacteraceae</taxon>
        <taxon>Pacificibacter</taxon>
    </lineage>
</organism>
<feature type="transmembrane region" description="Helical" evidence="7">
    <location>
        <begin position="371"/>
        <end position="395"/>
    </location>
</feature>
<sequence>MEKSDIAKVKSGGKWTALGATVGVFSQLLIMLSLAIFLEPKDVGLFSIFLFVLGLGVTLLPLGNDFSFVQAERLAFSDILRSILVSGLISSLVIGSCYFIAMYFEGIGTSLANIVVFGVLVGLAEAIFLIFSAALQRNLDYKAIEKANIMRQVLTLCLSLLFLAIFHRVEGAFLGRLLSNAIAIGLLYRPLSGAVEAGKPQQKFMTKVARDLVVTQSIDFLSRNVEVLAGSAQLGTQGLGIYDLGRRMVVQPRQLISGVALKFSYPFFSKIQKITDAALQQRVFKYSYKKTVKTIAFFSFPVFSLTLLLADPLVVVVFGSEWSEAVQIVQIFSVAAFIQVLGTNITNSALTAIGETSSIFRIESVLFVPRIVGVIISAFYGPVAIALVMCFFNLLKVCMLQQKLNTKTSMTFYDVFKAVKENFIVTAFAIVVGFGLKAPFPTVAGAAGAGVVFCVVYIVGMSFYQKDTMHMLLLPIRLLQSMRQSKHRNNDTLT</sequence>
<keyword evidence="4 7" id="KW-0812">Transmembrane</keyword>
<feature type="transmembrane region" description="Helical" evidence="7">
    <location>
        <begin position="147"/>
        <end position="167"/>
    </location>
</feature>
<dbReference type="Proteomes" id="UP000193307">
    <property type="component" value="Unassembled WGS sequence"/>
</dbReference>
<dbReference type="RefSeq" id="WP_085850808.1">
    <property type="nucleotide sequence ID" value="NZ_FNZV01000030.1"/>
</dbReference>
<evidence type="ECO:0000256" key="3">
    <source>
        <dbReference type="ARBA" id="ARBA00022475"/>
    </source>
</evidence>